<dbReference type="AlphaFoldDB" id="A0A9W8JJ26"/>
<protein>
    <submittedName>
        <fullName evidence="1">Uncharacterized protein</fullName>
    </submittedName>
</protein>
<accession>A0A9W8JJ26</accession>
<dbReference type="EMBL" id="JANBPK010000438">
    <property type="protein sequence ID" value="KAJ2935625.1"/>
    <property type="molecule type" value="Genomic_DNA"/>
</dbReference>
<evidence type="ECO:0000313" key="2">
    <source>
        <dbReference type="Proteomes" id="UP001140091"/>
    </source>
</evidence>
<organism evidence="1 2">
    <name type="scientific">Candolleomyces eurysporus</name>
    <dbReference type="NCBI Taxonomy" id="2828524"/>
    <lineage>
        <taxon>Eukaryota</taxon>
        <taxon>Fungi</taxon>
        <taxon>Dikarya</taxon>
        <taxon>Basidiomycota</taxon>
        <taxon>Agaricomycotina</taxon>
        <taxon>Agaricomycetes</taxon>
        <taxon>Agaricomycetidae</taxon>
        <taxon>Agaricales</taxon>
        <taxon>Agaricineae</taxon>
        <taxon>Psathyrellaceae</taxon>
        <taxon>Candolleomyces</taxon>
    </lineage>
</organism>
<keyword evidence="2" id="KW-1185">Reference proteome</keyword>
<name>A0A9W8JJ26_9AGAR</name>
<evidence type="ECO:0000313" key="1">
    <source>
        <dbReference type="EMBL" id="KAJ2935625.1"/>
    </source>
</evidence>
<dbReference type="Proteomes" id="UP001140091">
    <property type="component" value="Unassembled WGS sequence"/>
</dbReference>
<reference evidence="1" key="1">
    <citation type="submission" date="2022-06" db="EMBL/GenBank/DDBJ databases">
        <title>Genome Sequence of Candolleomyces eurysporus.</title>
        <authorList>
            <person name="Buettner E."/>
        </authorList>
    </citation>
    <scope>NUCLEOTIDE SEQUENCE</scope>
    <source>
        <strain evidence="1">VTCC 930004</strain>
    </source>
</reference>
<feature type="non-terminal residue" evidence="1">
    <location>
        <position position="92"/>
    </location>
</feature>
<proteinExistence type="predicted"/>
<gene>
    <name evidence="1" type="ORF">H1R20_g1469</name>
</gene>
<sequence>MWDGLPHVVDGQHCSGNERGQMLVNIINSCHDGYQAKGTAGKVVLQGGRYQMPWSKNLDYEYHQELLESILTKVSDPQWRVRDLEMQRQKRV</sequence>
<comment type="caution">
    <text evidence="1">The sequence shown here is derived from an EMBL/GenBank/DDBJ whole genome shotgun (WGS) entry which is preliminary data.</text>
</comment>